<reference evidence="3 4" key="1">
    <citation type="submission" date="2014-02" db="EMBL/GenBank/DDBJ databases">
        <title>The genome sequence of Colletotrichum simmondsii CBS122122.</title>
        <authorList>
            <person name="Baroncelli R."/>
            <person name="Thon M.R."/>
        </authorList>
    </citation>
    <scope>NUCLEOTIDE SEQUENCE [LARGE SCALE GENOMIC DNA]</scope>
    <source>
        <strain evidence="3 4">CBS122122</strain>
    </source>
</reference>
<protein>
    <submittedName>
        <fullName evidence="3">Uncharacterized protein</fullName>
    </submittedName>
</protein>
<evidence type="ECO:0000256" key="1">
    <source>
        <dbReference type="SAM" id="MobiDB-lite"/>
    </source>
</evidence>
<comment type="caution">
    <text evidence="3">The sequence shown here is derived from an EMBL/GenBank/DDBJ whole genome shotgun (WGS) entry which is preliminary data.</text>
</comment>
<dbReference type="Proteomes" id="UP000070328">
    <property type="component" value="Unassembled WGS sequence"/>
</dbReference>
<name>A0A135TX01_9PEZI</name>
<evidence type="ECO:0000313" key="4">
    <source>
        <dbReference type="Proteomes" id="UP000070328"/>
    </source>
</evidence>
<proteinExistence type="predicted"/>
<feature type="region of interest" description="Disordered" evidence="1">
    <location>
        <begin position="99"/>
        <end position="133"/>
    </location>
</feature>
<dbReference type="EMBL" id="JFBX01000039">
    <property type="protein sequence ID" value="KXH52687.1"/>
    <property type="molecule type" value="Genomic_DNA"/>
</dbReference>
<organism evidence="3 4">
    <name type="scientific">Colletotrichum simmondsii</name>
    <dbReference type="NCBI Taxonomy" id="703756"/>
    <lineage>
        <taxon>Eukaryota</taxon>
        <taxon>Fungi</taxon>
        <taxon>Dikarya</taxon>
        <taxon>Ascomycota</taxon>
        <taxon>Pezizomycotina</taxon>
        <taxon>Sordariomycetes</taxon>
        <taxon>Hypocreomycetidae</taxon>
        <taxon>Glomerellales</taxon>
        <taxon>Glomerellaceae</taxon>
        <taxon>Colletotrichum</taxon>
        <taxon>Colletotrichum acutatum species complex</taxon>
    </lineage>
</organism>
<sequence length="192" mass="19566">MLLANIVLLLAANLASGAAVAVGTSSDVINLDATDLQRRAACAAAGVVNGQCGRYYRGTGCSDQIGAIGPGVSLNSLNASSLAPVPPFKLPLHYSTYERSSQRHKTDLNDDSSHRDAAGNATPPPMPSPASGLSATVPMGLTVTCTMTAIVRTRLARLETLLLVAGSVTRLRAGRLGIASCAGTGARLLVAI</sequence>
<feature type="compositionally biased region" description="Basic and acidic residues" evidence="1">
    <location>
        <begin position="100"/>
        <end position="117"/>
    </location>
</feature>
<feature type="signal peptide" evidence="2">
    <location>
        <begin position="1"/>
        <end position="17"/>
    </location>
</feature>
<gene>
    <name evidence="3" type="ORF">CSIM01_11299</name>
</gene>
<evidence type="ECO:0000256" key="2">
    <source>
        <dbReference type="SAM" id="SignalP"/>
    </source>
</evidence>
<dbReference type="AlphaFoldDB" id="A0A135TX01"/>
<keyword evidence="4" id="KW-1185">Reference proteome</keyword>
<feature type="chain" id="PRO_5007804337" evidence="2">
    <location>
        <begin position="18"/>
        <end position="192"/>
    </location>
</feature>
<dbReference type="OrthoDB" id="2986332at2759"/>
<accession>A0A135TX01</accession>
<keyword evidence="2" id="KW-0732">Signal</keyword>
<evidence type="ECO:0000313" key="3">
    <source>
        <dbReference type="EMBL" id="KXH52687.1"/>
    </source>
</evidence>